<feature type="domain" description="MobA/VirD2-like nuclease" evidence="1">
    <location>
        <begin position="94"/>
        <end position="199"/>
    </location>
</feature>
<organism evidence="2">
    <name type="scientific">Arcobacter sp. AZ-2023</name>
    <dbReference type="NCBI Taxonomy" id="3074453"/>
    <lineage>
        <taxon>Bacteria</taxon>
        <taxon>Pseudomonadati</taxon>
        <taxon>Campylobacterota</taxon>
        <taxon>Epsilonproteobacteria</taxon>
        <taxon>Campylobacterales</taxon>
        <taxon>Arcobacteraceae</taxon>
        <taxon>Arcobacter</taxon>
    </lineage>
</organism>
<dbReference type="InterPro" id="IPR005094">
    <property type="entry name" value="Endonuclease_MobA/VirD2"/>
</dbReference>
<dbReference type="AlphaFoldDB" id="A0AA96DHD6"/>
<dbReference type="InterPro" id="IPR048178">
    <property type="entry name" value="MobP1_relaxase-like"/>
</dbReference>
<dbReference type="EMBL" id="CP135131">
    <property type="protein sequence ID" value="WNP40938.1"/>
    <property type="molecule type" value="Genomic_DNA"/>
</dbReference>
<reference evidence="2" key="1">
    <citation type="submission" date="2023-09" db="EMBL/GenBank/DDBJ databases">
        <title>Arcobacter tbilisiensis sp. nov. isolated from chicken meat in Tbilisi, Georgia.</title>
        <authorList>
            <person name="Matthias R."/>
            <person name="Zautner A.E."/>
        </authorList>
    </citation>
    <scope>NUCLEOTIDE SEQUENCE</scope>
    <source>
        <strain evidence="4">LEO 101</strain>
        <strain evidence="2">LEO 49</strain>
        <strain evidence="5">LEO 50</strain>
        <strain evidence="3">LEO 53</strain>
    </source>
</reference>
<dbReference type="EMBL" id="CP135130">
    <property type="protein sequence ID" value="WNP38846.1"/>
    <property type="molecule type" value="Genomic_DNA"/>
</dbReference>
<evidence type="ECO:0000313" key="2">
    <source>
        <dbReference type="EMBL" id="WNL28566.1"/>
    </source>
</evidence>
<sequence length="395" mass="46668">MTKRINLNEDDLRAKRVYTKLERASKSPYNYTKKINKGIKRPIVKNTPRGKEVVIKITGNSKNFQKWKAHFNYVTRKGELEVVESQLHKYQGKEELKQFQEFFNDTGENIPNESQNVKERREVLHFVFSMKEHESTPSDKLLSAVLKTMKEKYPNNASYAVFHGDTDNPHIHCDLKIAGIDGNRIDVRKKDLEQLRKNFAKNLNDLGIEAYATRKHEKYNLDKTMNYKNHHYEVTQFGKAKYKFDDRNNESYFVSYKNKNGDITTIWSKELEKVINENDVKVGEFVKFQKVDKVPIERTIRKKAVNGKREVFTKTSFKDVWDCSIQGRNEKNLQINKTKNQTKYKTEIVELTDLEKKNAEFLKMKKQREAKQGLNIKAKSRSKFGHLRKKCELWR</sequence>
<accession>A0AA96DHD6</accession>
<evidence type="ECO:0000313" key="3">
    <source>
        <dbReference type="EMBL" id="WNL32696.1"/>
    </source>
</evidence>
<dbReference type="EMBL" id="CP134853">
    <property type="protein sequence ID" value="WNL28566.1"/>
    <property type="molecule type" value="Genomic_DNA"/>
</dbReference>
<gene>
    <name evidence="2" type="primary">mobP1</name>
    <name evidence="4" type="ORF">RJG58_03900</name>
    <name evidence="5" type="ORF">RMP69_03900</name>
    <name evidence="2" type="ORF">RMQ65_04195</name>
    <name evidence="3" type="ORF">RMQ67_03900</name>
</gene>
<evidence type="ECO:0000313" key="5">
    <source>
        <dbReference type="EMBL" id="WNP40938.1"/>
    </source>
</evidence>
<proteinExistence type="predicted"/>
<dbReference type="NCBIfam" id="NF041450">
    <property type="entry name" value="MobP1"/>
    <property type="match status" value="1"/>
</dbReference>
<protein>
    <submittedName>
        <fullName evidence="2">MobP1 family relaxase</fullName>
    </submittedName>
</protein>
<evidence type="ECO:0000259" key="1">
    <source>
        <dbReference type="Pfam" id="PF03432"/>
    </source>
</evidence>
<dbReference type="Pfam" id="PF03432">
    <property type="entry name" value="Relaxase"/>
    <property type="match status" value="1"/>
</dbReference>
<evidence type="ECO:0000313" key="4">
    <source>
        <dbReference type="EMBL" id="WNP38846.1"/>
    </source>
</evidence>
<dbReference type="EMBL" id="CP134855">
    <property type="protein sequence ID" value="WNL32696.1"/>
    <property type="molecule type" value="Genomic_DNA"/>
</dbReference>
<name>A0AA96DHD6_9BACT</name>